<evidence type="ECO:0000313" key="3">
    <source>
        <dbReference type="Proteomes" id="UP001303046"/>
    </source>
</evidence>
<feature type="compositionally biased region" description="Polar residues" evidence="1">
    <location>
        <begin position="158"/>
        <end position="172"/>
    </location>
</feature>
<protein>
    <submittedName>
        <fullName evidence="2">Uncharacterized protein</fullName>
    </submittedName>
</protein>
<feature type="compositionally biased region" description="Pro residues" evidence="1">
    <location>
        <begin position="277"/>
        <end position="309"/>
    </location>
</feature>
<organism evidence="2 3">
    <name type="scientific">Necator americanus</name>
    <name type="common">Human hookworm</name>
    <dbReference type="NCBI Taxonomy" id="51031"/>
    <lineage>
        <taxon>Eukaryota</taxon>
        <taxon>Metazoa</taxon>
        <taxon>Ecdysozoa</taxon>
        <taxon>Nematoda</taxon>
        <taxon>Chromadorea</taxon>
        <taxon>Rhabditida</taxon>
        <taxon>Rhabditina</taxon>
        <taxon>Rhabditomorpha</taxon>
        <taxon>Strongyloidea</taxon>
        <taxon>Ancylostomatidae</taxon>
        <taxon>Bunostominae</taxon>
        <taxon>Necator</taxon>
    </lineage>
</organism>
<comment type="caution">
    <text evidence="2">The sequence shown here is derived from an EMBL/GenBank/DDBJ whole genome shotgun (WGS) entry which is preliminary data.</text>
</comment>
<feature type="compositionally biased region" description="Pro residues" evidence="1">
    <location>
        <begin position="227"/>
        <end position="236"/>
    </location>
</feature>
<evidence type="ECO:0000256" key="1">
    <source>
        <dbReference type="SAM" id="MobiDB-lite"/>
    </source>
</evidence>
<accession>A0ABR1DLI1</accession>
<name>A0ABR1DLI1_NECAM</name>
<keyword evidence="3" id="KW-1185">Reference proteome</keyword>
<feature type="compositionally biased region" description="Pro residues" evidence="1">
    <location>
        <begin position="246"/>
        <end position="260"/>
    </location>
</feature>
<feature type="region of interest" description="Disordered" evidence="1">
    <location>
        <begin position="143"/>
        <end position="321"/>
    </location>
</feature>
<dbReference type="EMBL" id="JAVFWL010000004">
    <property type="protein sequence ID" value="KAK6751242.1"/>
    <property type="molecule type" value="Genomic_DNA"/>
</dbReference>
<proteinExistence type="predicted"/>
<evidence type="ECO:0000313" key="2">
    <source>
        <dbReference type="EMBL" id="KAK6751242.1"/>
    </source>
</evidence>
<gene>
    <name evidence="2" type="primary">Necator_chrIV.g16221</name>
    <name evidence="2" type="ORF">RB195_002925</name>
</gene>
<dbReference type="Proteomes" id="UP001303046">
    <property type="component" value="Unassembled WGS sequence"/>
</dbReference>
<sequence length="321" mass="34886">MRPSVRDHSDAPLICQLKKLFIFLRTFAQEYRATYHGSDVVREFWQKQEKELYNRLRDQGNVKNMWCCLASHYFEWVAGIPELKFMSIREKRRRFTLQNSHIAVSPPLLVFLEYRWDKMKAVLSLLLIGVVIAEYVDEPIGPGGGQPSPKSYPEGPQQYVSNGASANYQPQSDAVVKPAPVPTPKEKPVKGTPTVIGKSPTPSKGVITPTKTGGTISHGGKTGGKPPVAPPGTKPAPKPEPKPEPKPLPVPEPKPAPKPVPHSVIRTPQAVRGSGAPPTPPKSGPPTPPKNGPKPDAKIPPPPVAPAKPPLSDAPANPYRH</sequence>
<reference evidence="2 3" key="1">
    <citation type="submission" date="2023-08" db="EMBL/GenBank/DDBJ databases">
        <title>A Necator americanus chromosomal reference genome.</title>
        <authorList>
            <person name="Ilik V."/>
            <person name="Petrzelkova K.J."/>
            <person name="Pardy F."/>
            <person name="Fuh T."/>
            <person name="Niatou-Singa F.S."/>
            <person name="Gouil Q."/>
            <person name="Baker L."/>
            <person name="Ritchie M.E."/>
            <person name="Jex A.R."/>
            <person name="Gazzola D."/>
            <person name="Li H."/>
            <person name="Toshio Fujiwara R."/>
            <person name="Zhan B."/>
            <person name="Aroian R.V."/>
            <person name="Pafco B."/>
            <person name="Schwarz E.M."/>
        </authorList>
    </citation>
    <scope>NUCLEOTIDE SEQUENCE [LARGE SCALE GENOMIC DNA]</scope>
    <source>
        <strain evidence="2 3">Aroian</strain>
        <tissue evidence="2">Whole animal</tissue>
    </source>
</reference>